<dbReference type="InterPro" id="IPR029016">
    <property type="entry name" value="GAF-like_dom_sf"/>
</dbReference>
<dbReference type="InterPro" id="IPR014757">
    <property type="entry name" value="Tscrpt_reg_IclR_C"/>
</dbReference>
<dbReference type="PANTHER" id="PTHR30136:SF24">
    <property type="entry name" value="HTH-TYPE TRANSCRIPTIONAL REPRESSOR ALLR"/>
    <property type="match status" value="1"/>
</dbReference>
<dbReference type="InterPro" id="IPR036390">
    <property type="entry name" value="WH_DNA-bd_sf"/>
</dbReference>
<dbReference type="SUPFAM" id="SSF55781">
    <property type="entry name" value="GAF domain-like"/>
    <property type="match status" value="1"/>
</dbReference>
<dbReference type="Proteomes" id="UP001500016">
    <property type="component" value="Unassembled WGS sequence"/>
</dbReference>
<reference evidence="7" key="1">
    <citation type="journal article" date="2019" name="Int. J. Syst. Evol. Microbiol.">
        <title>The Global Catalogue of Microorganisms (GCM) 10K type strain sequencing project: providing services to taxonomists for standard genome sequencing and annotation.</title>
        <authorList>
            <consortium name="The Broad Institute Genomics Platform"/>
            <consortium name="The Broad Institute Genome Sequencing Center for Infectious Disease"/>
            <person name="Wu L."/>
            <person name="Ma J."/>
        </authorList>
    </citation>
    <scope>NUCLEOTIDE SEQUENCE [LARGE SCALE GENOMIC DNA]</scope>
    <source>
        <strain evidence="7">JCM 15478</strain>
    </source>
</reference>
<evidence type="ECO:0000259" key="4">
    <source>
        <dbReference type="PROSITE" id="PS51077"/>
    </source>
</evidence>
<evidence type="ECO:0000256" key="2">
    <source>
        <dbReference type="ARBA" id="ARBA00023125"/>
    </source>
</evidence>
<dbReference type="PROSITE" id="PS51077">
    <property type="entry name" value="HTH_ICLR"/>
    <property type="match status" value="1"/>
</dbReference>
<dbReference type="Gene3D" id="3.30.450.40">
    <property type="match status" value="1"/>
</dbReference>
<dbReference type="PANTHER" id="PTHR30136">
    <property type="entry name" value="HELIX-TURN-HELIX TRANSCRIPTIONAL REGULATOR, ICLR FAMILY"/>
    <property type="match status" value="1"/>
</dbReference>
<proteinExistence type="predicted"/>
<dbReference type="SUPFAM" id="SSF46785">
    <property type="entry name" value="Winged helix' DNA-binding domain"/>
    <property type="match status" value="1"/>
</dbReference>
<feature type="domain" description="HTH iclR-type" evidence="4">
    <location>
        <begin position="1"/>
        <end position="60"/>
    </location>
</feature>
<dbReference type="SMART" id="SM00346">
    <property type="entry name" value="HTH_ICLR"/>
    <property type="match status" value="1"/>
</dbReference>
<gene>
    <name evidence="6" type="ORF">GCM10009801_19410</name>
</gene>
<dbReference type="InterPro" id="IPR005471">
    <property type="entry name" value="Tscrpt_reg_IclR_N"/>
</dbReference>
<evidence type="ECO:0000313" key="6">
    <source>
        <dbReference type="EMBL" id="GAA2069555.1"/>
    </source>
</evidence>
<comment type="caution">
    <text evidence="6">The sequence shown here is derived from an EMBL/GenBank/DDBJ whole genome shotgun (WGS) entry which is preliminary data.</text>
</comment>
<dbReference type="EMBL" id="BAAAPE010000005">
    <property type="protein sequence ID" value="GAA2069555.1"/>
    <property type="molecule type" value="Genomic_DNA"/>
</dbReference>
<dbReference type="Pfam" id="PF01614">
    <property type="entry name" value="IclR_C"/>
    <property type="match status" value="1"/>
</dbReference>
<dbReference type="Gene3D" id="1.10.10.10">
    <property type="entry name" value="Winged helix-like DNA-binding domain superfamily/Winged helix DNA-binding domain"/>
    <property type="match status" value="1"/>
</dbReference>
<protein>
    <submittedName>
        <fullName evidence="6">IclR family transcriptional regulator</fullName>
    </submittedName>
</protein>
<evidence type="ECO:0000256" key="1">
    <source>
        <dbReference type="ARBA" id="ARBA00023015"/>
    </source>
</evidence>
<dbReference type="Pfam" id="PF09339">
    <property type="entry name" value="HTH_IclR"/>
    <property type="match status" value="1"/>
</dbReference>
<keyword evidence="3" id="KW-0804">Transcription</keyword>
<organism evidence="6 7">
    <name type="scientific">Streptomyces albiaxialis</name>
    <dbReference type="NCBI Taxonomy" id="329523"/>
    <lineage>
        <taxon>Bacteria</taxon>
        <taxon>Bacillati</taxon>
        <taxon>Actinomycetota</taxon>
        <taxon>Actinomycetes</taxon>
        <taxon>Kitasatosporales</taxon>
        <taxon>Streptomycetaceae</taxon>
        <taxon>Streptomyces</taxon>
    </lineage>
</organism>
<dbReference type="InterPro" id="IPR050707">
    <property type="entry name" value="HTH_MetabolicPath_Reg"/>
</dbReference>
<sequence length="247" mass="26537">MERALSLLTHFTDEHPERRIAELVELTGLGQSTVSRLVSALESLGYLARDERSGLHRLGPRLVGLAGVALNQSPVHRAARQVAQNLAHETGLGANVAERHGDQMFYLCHFEGPRAARNFTLTGRLAPLHATAMGKALLSGLKDDEVEAAIGATYPAYTAHTATTLKALRSALDDVRTRGYATEVEELALGRACLAVPVRDRSGDIVAALSVSGSLSAMDLDTRERELAGQVIEFADQISSGLGYLHY</sequence>
<evidence type="ECO:0000313" key="7">
    <source>
        <dbReference type="Proteomes" id="UP001500016"/>
    </source>
</evidence>
<feature type="domain" description="IclR-ED" evidence="5">
    <location>
        <begin position="61"/>
        <end position="244"/>
    </location>
</feature>
<accession>A0ABP5HGF1</accession>
<dbReference type="InterPro" id="IPR036388">
    <property type="entry name" value="WH-like_DNA-bd_sf"/>
</dbReference>
<evidence type="ECO:0000259" key="5">
    <source>
        <dbReference type="PROSITE" id="PS51078"/>
    </source>
</evidence>
<name>A0ABP5HGF1_9ACTN</name>
<keyword evidence="2" id="KW-0238">DNA-binding</keyword>
<keyword evidence="7" id="KW-1185">Reference proteome</keyword>
<dbReference type="PROSITE" id="PS51078">
    <property type="entry name" value="ICLR_ED"/>
    <property type="match status" value="1"/>
</dbReference>
<evidence type="ECO:0000256" key="3">
    <source>
        <dbReference type="ARBA" id="ARBA00023163"/>
    </source>
</evidence>
<keyword evidence="1" id="KW-0805">Transcription regulation</keyword>